<evidence type="ECO:0000259" key="10">
    <source>
        <dbReference type="Pfam" id="PF04290"/>
    </source>
</evidence>
<evidence type="ECO:0000256" key="6">
    <source>
        <dbReference type="ARBA" id="ARBA00022989"/>
    </source>
</evidence>
<name>A0AAF1K3Y1_9PROT</name>
<evidence type="ECO:0000256" key="5">
    <source>
        <dbReference type="ARBA" id="ARBA00022692"/>
    </source>
</evidence>
<comment type="subcellular location">
    <subcellularLocation>
        <location evidence="1 9">Cell inner membrane</location>
        <topology evidence="1 9">Multi-pass membrane protein</topology>
    </subcellularLocation>
</comment>
<dbReference type="InterPro" id="IPR007387">
    <property type="entry name" value="TRAP_DctQ"/>
</dbReference>
<dbReference type="Pfam" id="PF04290">
    <property type="entry name" value="DctQ"/>
    <property type="match status" value="1"/>
</dbReference>
<evidence type="ECO:0000256" key="3">
    <source>
        <dbReference type="ARBA" id="ARBA00022475"/>
    </source>
</evidence>
<accession>A0AAF1K3Y1</accession>
<feature type="transmembrane region" description="Helical" evidence="9">
    <location>
        <begin position="12"/>
        <end position="32"/>
    </location>
</feature>
<evidence type="ECO:0000313" key="11">
    <source>
        <dbReference type="EMBL" id="MBR0656268.1"/>
    </source>
</evidence>
<dbReference type="Proteomes" id="UP001196068">
    <property type="component" value="Unassembled WGS sequence"/>
</dbReference>
<comment type="subunit">
    <text evidence="9">The complex comprises the extracytoplasmic solute receptor protein and the two transmembrane proteins.</text>
</comment>
<keyword evidence="12" id="KW-1185">Reference proteome</keyword>
<sequence>MQGLLIGIDRFSTVIGKVFAWSIVLLTLQITYEVTARYLFARPTNWGYDASYMLYGILFMMAGAYGLARNGHVRGDFIYRKWPVRWQAGVELVLYFVFFFPGIIAMVFAGFSFFQDSFRQNEHSPFAPDGLVIWPFKALIPIAGAMLVLQGLAEVGRCIGALQTGAWPGRLSDVEELEVVILERAAAERGEAAPVMPTGPRP</sequence>
<feature type="transmembrane region" description="Helical" evidence="9">
    <location>
        <begin position="92"/>
        <end position="114"/>
    </location>
</feature>
<protein>
    <recommendedName>
        <fullName evidence="9">TRAP transporter small permease protein</fullName>
    </recommendedName>
</protein>
<comment type="caution">
    <text evidence="11">The sequence shown here is derived from an EMBL/GenBank/DDBJ whole genome shotgun (WGS) entry which is preliminary data.</text>
</comment>
<organism evidence="11 12">
    <name type="scientific">Plastoroseomonas arctica</name>
    <dbReference type="NCBI Taxonomy" id="1509237"/>
    <lineage>
        <taxon>Bacteria</taxon>
        <taxon>Pseudomonadati</taxon>
        <taxon>Pseudomonadota</taxon>
        <taxon>Alphaproteobacteria</taxon>
        <taxon>Acetobacterales</taxon>
        <taxon>Acetobacteraceae</taxon>
        <taxon>Plastoroseomonas</taxon>
    </lineage>
</organism>
<proteinExistence type="inferred from homology"/>
<dbReference type="GO" id="GO:0005886">
    <property type="term" value="C:plasma membrane"/>
    <property type="evidence" value="ECO:0007669"/>
    <property type="project" value="UniProtKB-SubCell"/>
</dbReference>
<dbReference type="RefSeq" id="WP_211875113.1">
    <property type="nucleotide sequence ID" value="NZ_JAAEDH010000016.1"/>
</dbReference>
<evidence type="ECO:0000256" key="8">
    <source>
        <dbReference type="ARBA" id="ARBA00038436"/>
    </source>
</evidence>
<feature type="transmembrane region" description="Helical" evidence="9">
    <location>
        <begin position="134"/>
        <end position="153"/>
    </location>
</feature>
<reference evidence="11" key="1">
    <citation type="submission" date="2020-01" db="EMBL/GenBank/DDBJ databases">
        <authorList>
            <person name="Rat A."/>
        </authorList>
    </citation>
    <scope>NUCLEOTIDE SEQUENCE</scope>
    <source>
        <strain evidence="11">LMG 28251</strain>
    </source>
</reference>
<feature type="transmembrane region" description="Helical" evidence="9">
    <location>
        <begin position="52"/>
        <end position="71"/>
    </location>
</feature>
<keyword evidence="3" id="KW-1003">Cell membrane</keyword>
<dbReference type="InterPro" id="IPR055348">
    <property type="entry name" value="DctQ"/>
</dbReference>
<feature type="domain" description="Tripartite ATP-independent periplasmic transporters DctQ component" evidence="10">
    <location>
        <begin position="27"/>
        <end position="157"/>
    </location>
</feature>
<dbReference type="GO" id="GO:0022857">
    <property type="term" value="F:transmembrane transporter activity"/>
    <property type="evidence" value="ECO:0007669"/>
    <property type="project" value="UniProtKB-UniRule"/>
</dbReference>
<evidence type="ECO:0000313" key="12">
    <source>
        <dbReference type="Proteomes" id="UP001196068"/>
    </source>
</evidence>
<comment type="similarity">
    <text evidence="8 9">Belongs to the TRAP transporter small permease family.</text>
</comment>
<reference evidence="11" key="2">
    <citation type="journal article" date="2021" name="Syst. Appl. Microbiol.">
        <title>Roseomonas hellenica sp. nov., isolated from roots of wild-growing Alkanna tinctoria.</title>
        <authorList>
            <person name="Rat A."/>
            <person name="Naranjo H.D."/>
            <person name="Lebbe L."/>
            <person name="Cnockaert M."/>
            <person name="Krigas N."/>
            <person name="Grigoriadou K."/>
            <person name="Maloupa E."/>
            <person name="Willems A."/>
        </authorList>
    </citation>
    <scope>NUCLEOTIDE SEQUENCE</scope>
    <source>
        <strain evidence="11">LMG 28251</strain>
    </source>
</reference>
<keyword evidence="7 9" id="KW-0472">Membrane</keyword>
<dbReference type="PANTHER" id="PTHR35011:SF4">
    <property type="entry name" value="SLL1102 PROTEIN"/>
    <property type="match status" value="1"/>
</dbReference>
<keyword evidence="4 9" id="KW-0997">Cell inner membrane</keyword>
<evidence type="ECO:0000256" key="1">
    <source>
        <dbReference type="ARBA" id="ARBA00004429"/>
    </source>
</evidence>
<dbReference type="PANTHER" id="PTHR35011">
    <property type="entry name" value="2,3-DIKETO-L-GULONATE TRAP TRANSPORTER SMALL PERMEASE PROTEIN YIAM"/>
    <property type="match status" value="1"/>
</dbReference>
<evidence type="ECO:0000256" key="2">
    <source>
        <dbReference type="ARBA" id="ARBA00022448"/>
    </source>
</evidence>
<comment type="function">
    <text evidence="9">Part of the tripartite ATP-independent periplasmic (TRAP) transport system.</text>
</comment>
<dbReference type="AlphaFoldDB" id="A0AAF1K3Y1"/>
<keyword evidence="2 9" id="KW-0813">Transport</keyword>
<evidence type="ECO:0000256" key="7">
    <source>
        <dbReference type="ARBA" id="ARBA00023136"/>
    </source>
</evidence>
<gene>
    <name evidence="11" type="ORF">GXW79_14395</name>
</gene>
<evidence type="ECO:0000256" key="9">
    <source>
        <dbReference type="RuleBase" id="RU369079"/>
    </source>
</evidence>
<keyword evidence="6 9" id="KW-1133">Transmembrane helix</keyword>
<evidence type="ECO:0000256" key="4">
    <source>
        <dbReference type="ARBA" id="ARBA00022519"/>
    </source>
</evidence>
<dbReference type="EMBL" id="JAAEDH010000016">
    <property type="protein sequence ID" value="MBR0656268.1"/>
    <property type="molecule type" value="Genomic_DNA"/>
</dbReference>
<keyword evidence="5 9" id="KW-0812">Transmembrane</keyword>